<keyword evidence="4" id="KW-1185">Reference proteome</keyword>
<dbReference type="Pfam" id="PF00078">
    <property type="entry name" value="RVT_1"/>
    <property type="match status" value="1"/>
</dbReference>
<reference evidence="3 4" key="2">
    <citation type="journal article" date="2019" name="G3 (Bethesda)">
        <title>Hybrid Assembly of the Genome of the Entomopathogenic Nematode Steinernema carpocapsae Identifies the X-Chromosome.</title>
        <authorList>
            <person name="Serra L."/>
            <person name="Macchietto M."/>
            <person name="Macias-Munoz A."/>
            <person name="McGill C.J."/>
            <person name="Rodriguez I.M."/>
            <person name="Rodriguez B."/>
            <person name="Murad R."/>
            <person name="Mortazavi A."/>
        </authorList>
    </citation>
    <scope>NUCLEOTIDE SEQUENCE [LARGE SCALE GENOMIC DNA]</scope>
    <source>
        <strain evidence="3 4">ALL</strain>
    </source>
</reference>
<proteinExistence type="predicted"/>
<protein>
    <submittedName>
        <fullName evidence="3">Uncharacterized protein</fullName>
    </submittedName>
</protein>
<evidence type="ECO:0000313" key="4">
    <source>
        <dbReference type="Proteomes" id="UP000298663"/>
    </source>
</evidence>
<dbReference type="Pfam" id="PF05585">
    <property type="entry name" value="DUF1758"/>
    <property type="match status" value="1"/>
</dbReference>
<organism evidence="3 4">
    <name type="scientific">Steinernema carpocapsae</name>
    <name type="common">Entomopathogenic nematode</name>
    <dbReference type="NCBI Taxonomy" id="34508"/>
    <lineage>
        <taxon>Eukaryota</taxon>
        <taxon>Metazoa</taxon>
        <taxon>Ecdysozoa</taxon>
        <taxon>Nematoda</taxon>
        <taxon>Chromadorea</taxon>
        <taxon>Rhabditida</taxon>
        <taxon>Tylenchina</taxon>
        <taxon>Panagrolaimomorpha</taxon>
        <taxon>Strongyloidoidea</taxon>
        <taxon>Steinernematidae</taxon>
        <taxon>Steinernema</taxon>
    </lineage>
</organism>
<dbReference type="Proteomes" id="UP000298663">
    <property type="component" value="Unassembled WGS sequence"/>
</dbReference>
<dbReference type="STRING" id="34508.A0A4U5MMV4"/>
<dbReference type="SUPFAM" id="SSF56672">
    <property type="entry name" value="DNA/RNA polymerases"/>
    <property type="match status" value="1"/>
</dbReference>
<dbReference type="PANTHER" id="PTHR47331:SF1">
    <property type="entry name" value="GAG-LIKE PROTEIN"/>
    <property type="match status" value="1"/>
</dbReference>
<dbReference type="EMBL" id="AZBU02000007">
    <property type="protein sequence ID" value="TKR70856.1"/>
    <property type="molecule type" value="Genomic_DNA"/>
</dbReference>
<feature type="domain" description="Reverse transcriptase" evidence="1">
    <location>
        <begin position="351"/>
        <end position="467"/>
    </location>
</feature>
<evidence type="ECO:0000313" key="3">
    <source>
        <dbReference type="EMBL" id="TKR70856.1"/>
    </source>
</evidence>
<dbReference type="InterPro" id="IPR008737">
    <property type="entry name" value="DUF1758"/>
</dbReference>
<comment type="caution">
    <text evidence="3">The sequence shown here is derived from an EMBL/GenBank/DDBJ whole genome shotgun (WGS) entry which is preliminary data.</text>
</comment>
<accession>A0A4U5MMV4</accession>
<evidence type="ECO:0000259" key="2">
    <source>
        <dbReference type="Pfam" id="PF05585"/>
    </source>
</evidence>
<dbReference type="InterPro" id="IPR000477">
    <property type="entry name" value="RT_dom"/>
</dbReference>
<name>A0A4U5MMV4_STECR</name>
<feature type="domain" description="DUF1758" evidence="2">
    <location>
        <begin position="5"/>
        <end position="167"/>
    </location>
</feature>
<dbReference type="PANTHER" id="PTHR47331">
    <property type="entry name" value="PHD-TYPE DOMAIN-CONTAINING PROTEIN"/>
    <property type="match status" value="1"/>
</dbReference>
<dbReference type="InterPro" id="IPR043502">
    <property type="entry name" value="DNA/RNA_pol_sf"/>
</dbReference>
<dbReference type="AlphaFoldDB" id="A0A4U5MMV4"/>
<evidence type="ECO:0000259" key="1">
    <source>
        <dbReference type="Pfam" id="PF00078"/>
    </source>
</evidence>
<gene>
    <name evidence="3" type="ORF">L596_022827</name>
</gene>
<sequence length="516" mass="57683">MLAPVLVTDPSVPESTRRVTVFLDCGSTKTYVSAKFARSMKLRPGVRELIPVKTFGSNTRVNIWSERFTIDVSSTVPGKPAVTFTVNSAPYLLGRLAPPDLSNEDKEFVRKAGCGELLPLQTVEPDILIGLDYLWQLLRIHDQIITPGGYALLYTSLGPILTGSCAARSHEIAFSALTDPEADLQNMLEQFWVLEALGIRDSPHANEDDEAIEFLKNTIVFEEGRYHVKWPMKSDGSDLGDHLQFAVGFLRALFRRFYDRPDILEQMDASFRRDEEAGVTERVDFSKPPEGPVVHYLAHFPVESEKKLRVVCNGKGKDRASGKSVNDVLVRGPVILQALLGILLRIRLFAILLIADVKKAFHQIGLQLPDRDLVRFLWVRDVQKPPTWDNIYVGRFRRVPFGLKPSPFLLAGTIDYHLEQYDKNLANELRRNLYVDNIFLGALTATEAVAKLQEAKAIFADAGMELHEFASTDDAVNQLLSTLGAKPSPENIKLLGVRCGFISGDLNESDDVHTDR</sequence>
<dbReference type="OrthoDB" id="5920525at2759"/>
<reference evidence="3 4" key="1">
    <citation type="journal article" date="2015" name="Genome Biol.">
        <title>Comparative genomics of Steinernema reveals deeply conserved gene regulatory networks.</title>
        <authorList>
            <person name="Dillman A.R."/>
            <person name="Macchietto M."/>
            <person name="Porter C.F."/>
            <person name="Rogers A."/>
            <person name="Williams B."/>
            <person name="Antoshechkin I."/>
            <person name="Lee M.M."/>
            <person name="Goodwin Z."/>
            <person name="Lu X."/>
            <person name="Lewis E.E."/>
            <person name="Goodrich-Blair H."/>
            <person name="Stock S.P."/>
            <person name="Adams B.J."/>
            <person name="Sternberg P.W."/>
            <person name="Mortazavi A."/>
        </authorList>
    </citation>
    <scope>NUCLEOTIDE SEQUENCE [LARGE SCALE GENOMIC DNA]</scope>
    <source>
        <strain evidence="3 4">ALL</strain>
    </source>
</reference>